<dbReference type="NCBIfam" id="TIGR04183">
    <property type="entry name" value="Por_Secre_tail"/>
    <property type="match status" value="1"/>
</dbReference>
<reference evidence="3" key="1">
    <citation type="submission" date="2022-09" db="EMBL/GenBank/DDBJ databases">
        <title>Aureispira anguillicida sp. nov., isolated from Leptocephalus of Japanese eel Anguilla japonica.</title>
        <authorList>
            <person name="Yuasa K."/>
            <person name="Mekata T."/>
            <person name="Ikunari K."/>
        </authorList>
    </citation>
    <scope>NUCLEOTIDE SEQUENCE</scope>
    <source>
        <strain evidence="3">EL160426</strain>
    </source>
</reference>
<dbReference type="SMART" id="SM00089">
    <property type="entry name" value="PKD"/>
    <property type="match status" value="1"/>
</dbReference>
<dbReference type="GO" id="GO:0003993">
    <property type="term" value="F:acid phosphatase activity"/>
    <property type="evidence" value="ECO:0007669"/>
    <property type="project" value="InterPro"/>
</dbReference>
<dbReference type="PROSITE" id="PS50093">
    <property type="entry name" value="PKD"/>
    <property type="match status" value="1"/>
</dbReference>
<dbReference type="PANTHER" id="PTHR22953">
    <property type="entry name" value="ACID PHOSPHATASE RELATED"/>
    <property type="match status" value="1"/>
</dbReference>
<dbReference type="InterPro" id="IPR025667">
    <property type="entry name" value="SprB_repeat"/>
</dbReference>
<dbReference type="InterPro" id="IPR035986">
    <property type="entry name" value="PKD_dom_sf"/>
</dbReference>
<feature type="domain" description="PKD" evidence="2">
    <location>
        <begin position="557"/>
        <end position="610"/>
    </location>
</feature>
<dbReference type="Gene3D" id="2.60.40.740">
    <property type="match status" value="1"/>
</dbReference>
<dbReference type="AlphaFoldDB" id="A0A915YEX8"/>
<keyword evidence="1" id="KW-0732">Signal</keyword>
<sequence>MKYLFTILFSCCLLELAYTQIVNRYPNIQRPSQTTATIAWRRANASTGTLYLGTAPNVWFDSVTTVGLAQKHFFDLAGLQANTQYYYQVKSIAPNDTFVSAIEHFETAPLPLEDKVSFLAYGDCGYNNTMQNQVGGLMEQEAVDFALVTGDIDQNIGDNYDGIFFGVYKDMLKQNCHFTCIGNHDTYADNAATYLDAFYLFSNNPANTERYYSFEWGDAKFVCLDANLDYTIGSAQHNWMLDEFKCNDKKWLFIFFHQPPWTNAWSLDYYVPFSPYFLYQGDEDMRTDLVPEFEKYGVDFVVNGHSHCYQRGAMNGVQYLVTGGAGASTLDANTNSNAPNLSVEIYENHYIRFDINGDTAKYVMINNNGQRRDSVVVIKPYLHYSQNISSSNASCNGANDGQAILTVSGPKPPYTFLWDNGQTSANLTGLAPGTYHVAIIDSVGCERTDSVVITEPTALTTQITTATGDYIICDSTPLSLSAIGNFTNYTWSTADTTSTIQVVSPNVYTVTAYDALGCASAPYSITVTAETSPNNTTFLHNSTGLNASFTTANTGNYLWDFGDNTTSTLQHPNHNYSTAGVYTVQLVVSNACGSDTSSQLVTIVGTNTTTIETLQALELSLTPNPFSEFTILSFNNPTQETFSLSITDVQGKILRNYTNITGNQIQIDKKELSAGTYLYTLKSDAISVSGKLLIQ</sequence>
<dbReference type="Pfam" id="PF13573">
    <property type="entry name" value="SprB"/>
    <property type="match status" value="1"/>
</dbReference>
<dbReference type="KEGG" id="aup:AsAng_0025960"/>
<dbReference type="Pfam" id="PF18962">
    <property type="entry name" value="Por_Secre_tail"/>
    <property type="match status" value="1"/>
</dbReference>
<proteinExistence type="predicted"/>
<dbReference type="InterPro" id="IPR026444">
    <property type="entry name" value="Secre_tail"/>
</dbReference>
<organism evidence="3 4">
    <name type="scientific">Aureispira anguillae</name>
    <dbReference type="NCBI Taxonomy" id="2864201"/>
    <lineage>
        <taxon>Bacteria</taxon>
        <taxon>Pseudomonadati</taxon>
        <taxon>Bacteroidota</taxon>
        <taxon>Saprospiria</taxon>
        <taxon>Saprospirales</taxon>
        <taxon>Saprospiraceae</taxon>
        <taxon>Aureispira</taxon>
    </lineage>
</organism>
<dbReference type="EMBL" id="AP026867">
    <property type="protein sequence ID" value="BDS11882.1"/>
    <property type="molecule type" value="Genomic_DNA"/>
</dbReference>
<dbReference type="Pfam" id="PF18911">
    <property type="entry name" value="PKD_4"/>
    <property type="match status" value="1"/>
</dbReference>
<dbReference type="Pfam" id="PF00149">
    <property type="entry name" value="Metallophos"/>
    <property type="match status" value="1"/>
</dbReference>
<dbReference type="RefSeq" id="WP_264793019.1">
    <property type="nucleotide sequence ID" value="NZ_AP026867.1"/>
</dbReference>
<dbReference type="PANTHER" id="PTHR22953:SF153">
    <property type="entry name" value="PURPLE ACID PHOSPHATASE"/>
    <property type="match status" value="1"/>
</dbReference>
<dbReference type="CDD" id="cd00146">
    <property type="entry name" value="PKD"/>
    <property type="match status" value="1"/>
</dbReference>
<dbReference type="InterPro" id="IPR029052">
    <property type="entry name" value="Metallo-depent_PP-like"/>
</dbReference>
<dbReference type="InterPro" id="IPR000601">
    <property type="entry name" value="PKD_dom"/>
</dbReference>
<dbReference type="InterPro" id="IPR039331">
    <property type="entry name" value="PAPs-like"/>
</dbReference>
<dbReference type="InterPro" id="IPR013783">
    <property type="entry name" value="Ig-like_fold"/>
</dbReference>
<gene>
    <name evidence="3" type="ORF">AsAng_0025960</name>
</gene>
<dbReference type="Gene3D" id="3.60.21.10">
    <property type="match status" value="1"/>
</dbReference>
<evidence type="ECO:0000259" key="2">
    <source>
        <dbReference type="PROSITE" id="PS50093"/>
    </source>
</evidence>
<keyword evidence="4" id="KW-1185">Reference proteome</keyword>
<accession>A0A915YEX8</accession>
<evidence type="ECO:0000313" key="4">
    <source>
        <dbReference type="Proteomes" id="UP001060919"/>
    </source>
</evidence>
<evidence type="ECO:0000313" key="3">
    <source>
        <dbReference type="EMBL" id="BDS11882.1"/>
    </source>
</evidence>
<dbReference type="SUPFAM" id="SSF56300">
    <property type="entry name" value="Metallo-dependent phosphatases"/>
    <property type="match status" value="1"/>
</dbReference>
<name>A0A915YEX8_9BACT</name>
<dbReference type="InterPro" id="IPR004843">
    <property type="entry name" value="Calcineurin-like_PHP"/>
</dbReference>
<protein>
    <submittedName>
        <fullName evidence="3">PKD domain-containing protein</fullName>
    </submittedName>
</protein>
<dbReference type="Gene3D" id="2.60.40.10">
    <property type="entry name" value="Immunoglobulins"/>
    <property type="match status" value="1"/>
</dbReference>
<dbReference type="Proteomes" id="UP001060919">
    <property type="component" value="Chromosome"/>
</dbReference>
<dbReference type="SUPFAM" id="SSF49299">
    <property type="entry name" value="PKD domain"/>
    <property type="match status" value="1"/>
</dbReference>
<dbReference type="InterPro" id="IPR022409">
    <property type="entry name" value="PKD/Chitinase_dom"/>
</dbReference>
<evidence type="ECO:0000256" key="1">
    <source>
        <dbReference type="ARBA" id="ARBA00022729"/>
    </source>
</evidence>